<dbReference type="Pfam" id="PF08335">
    <property type="entry name" value="GlnD_UR_UTase"/>
    <property type="match status" value="2"/>
</dbReference>
<proteinExistence type="inferred from homology"/>
<dbReference type="EMBL" id="CP001672">
    <property type="protein sequence ID" value="ACT48284.1"/>
    <property type="molecule type" value="Genomic_DNA"/>
</dbReference>
<dbReference type="PANTHER" id="PTHR30621:SF0">
    <property type="entry name" value="BIFUNCTIONAL GLUTAMINE SYNTHETASE ADENYLYLTRANSFERASE_ADENYLYL-REMOVING ENZYME"/>
    <property type="match status" value="1"/>
</dbReference>
<dbReference type="FunFam" id="1.20.120.330:FF:000005">
    <property type="entry name" value="Bifunctional glutamine synthetase adenylyltransferase/adenylyl-removing enzyme"/>
    <property type="match status" value="1"/>
</dbReference>
<dbReference type="CDD" id="cd05401">
    <property type="entry name" value="NT_GlnE_GlnD_like"/>
    <property type="match status" value="2"/>
</dbReference>
<feature type="domain" description="PII-uridylyltransferase/Glutamine-synthetase adenylyltransferase" evidence="9">
    <location>
        <begin position="280"/>
        <end position="416"/>
    </location>
</feature>
<feature type="domain" description="Glutamate-ammonia ligase adenylyltransferase repeated" evidence="8">
    <location>
        <begin position="531"/>
        <end position="764"/>
    </location>
</feature>
<dbReference type="InterPro" id="IPR013546">
    <property type="entry name" value="PII_UdlTrfase/GS_AdlTrfase"/>
</dbReference>
<dbReference type="GO" id="GO:0047388">
    <property type="term" value="F:[glutamine synthetase]-adenylyl-L-tyrosine phosphorylase activity"/>
    <property type="evidence" value="ECO:0007669"/>
    <property type="project" value="UniProtKB-EC"/>
</dbReference>
<evidence type="ECO:0000256" key="3">
    <source>
        <dbReference type="ARBA" id="ARBA00022741"/>
    </source>
</evidence>
<comment type="catalytic activity">
    <reaction evidence="7">
        <text>[glutamine synthetase]-O(4)-(5'-adenylyl)-L-tyrosine + phosphate = [glutamine synthetase]-L-tyrosine + ADP</text>
        <dbReference type="Rhea" id="RHEA:43716"/>
        <dbReference type="Rhea" id="RHEA-COMP:10660"/>
        <dbReference type="Rhea" id="RHEA-COMP:10661"/>
        <dbReference type="ChEBI" id="CHEBI:43474"/>
        <dbReference type="ChEBI" id="CHEBI:46858"/>
        <dbReference type="ChEBI" id="CHEBI:83624"/>
        <dbReference type="ChEBI" id="CHEBI:456216"/>
        <dbReference type="EC" id="2.7.7.89"/>
    </reaction>
</comment>
<dbReference type="eggNOG" id="COG1391">
    <property type="taxonomic scope" value="Bacteria"/>
</dbReference>
<comment type="cofactor">
    <cofactor evidence="7">
        <name>Mg(2+)</name>
        <dbReference type="ChEBI" id="CHEBI:18420"/>
    </cofactor>
</comment>
<accession>C6WWI5</accession>
<dbReference type="OrthoDB" id="9759366at2"/>
<dbReference type="EC" id="2.7.7.42" evidence="7"/>
<evidence type="ECO:0000313" key="11">
    <source>
        <dbReference type="Proteomes" id="UP000002742"/>
    </source>
</evidence>
<dbReference type="HOGENOM" id="CLU_006233_0_1_4"/>
<evidence type="ECO:0000256" key="4">
    <source>
        <dbReference type="ARBA" id="ARBA00022840"/>
    </source>
</evidence>
<dbReference type="Gene3D" id="1.20.120.1510">
    <property type="match status" value="1"/>
</dbReference>
<dbReference type="Gene3D" id="1.20.120.330">
    <property type="entry name" value="Nucleotidyltransferases domain 2"/>
    <property type="match status" value="2"/>
</dbReference>
<dbReference type="STRING" id="583345.Mmol_1378"/>
<name>C6WWI5_METML</name>
<dbReference type="Proteomes" id="UP000002742">
    <property type="component" value="Chromosome"/>
</dbReference>
<comment type="similarity">
    <text evidence="7">Belongs to the GlnE family.</text>
</comment>
<dbReference type="Pfam" id="PF03710">
    <property type="entry name" value="GlnE"/>
    <property type="match status" value="2"/>
</dbReference>
<gene>
    <name evidence="7" type="primary">glnE</name>
    <name evidence="10" type="ordered locus">Mmol_1378</name>
</gene>
<evidence type="ECO:0000256" key="5">
    <source>
        <dbReference type="ARBA" id="ARBA00022842"/>
    </source>
</evidence>
<comment type="function">
    <text evidence="7">Involved in the regulation of glutamine synthetase GlnA, a key enzyme in the process to assimilate ammonia. When cellular nitrogen levels are high, the C-terminal adenylyl transferase (AT) inactivates GlnA by covalent transfer of an adenylyl group from ATP to specific tyrosine residue of GlnA, thus reducing its activity. Conversely, when nitrogen levels are low, the N-terminal adenylyl removase (AR) activates GlnA by removing the adenylyl group by phosphorolysis, increasing its activity. The regulatory region of GlnE binds the signal transduction protein PII (GlnB) which indicates the nitrogen status of the cell.</text>
</comment>
<feature type="region of interest" description="Adenylyl transferase" evidence="7">
    <location>
        <begin position="432"/>
        <end position="905"/>
    </location>
</feature>
<keyword evidence="5 7" id="KW-0460">Magnesium</keyword>
<dbReference type="GO" id="GO:0000820">
    <property type="term" value="P:regulation of glutamine family amino acid metabolic process"/>
    <property type="evidence" value="ECO:0007669"/>
    <property type="project" value="UniProtKB-UniRule"/>
</dbReference>
<dbReference type="EC" id="2.7.7.89" evidence="7"/>
<dbReference type="GO" id="GO:0000287">
    <property type="term" value="F:magnesium ion binding"/>
    <property type="evidence" value="ECO:0007669"/>
    <property type="project" value="UniProtKB-UniRule"/>
</dbReference>
<dbReference type="PANTHER" id="PTHR30621">
    <property type="entry name" value="GLUTAMINE SYNTHETASE ADENYLYLTRANSFERASE"/>
    <property type="match status" value="1"/>
</dbReference>
<keyword evidence="2 7" id="KW-0548">Nucleotidyltransferase</keyword>
<keyword evidence="10" id="KW-0436">Ligase</keyword>
<dbReference type="InterPro" id="IPR005190">
    <property type="entry name" value="GlnE_rpt_dom"/>
</dbReference>
<reference evidence="10 11" key="2">
    <citation type="journal article" date="2011" name="J. Bacteriol.">
        <title>Genomes of three methylotrophs from a single niche uncover genetic and metabolic divergence of Methylophilaceae.</title>
        <authorList>
            <person name="Lapidus A."/>
            <person name="Clum A."/>
            <person name="Labutti K."/>
            <person name="Kaluzhnaya M.G."/>
            <person name="Lim S."/>
            <person name="Beck D.A."/>
            <person name="Glavina Del Rio T."/>
            <person name="Nolan M."/>
            <person name="Mavromatis K."/>
            <person name="Huntemann M."/>
            <person name="Lucas S."/>
            <person name="Lidstrom M.E."/>
            <person name="Ivanova N."/>
            <person name="Chistoserdova L."/>
        </authorList>
    </citation>
    <scope>NUCLEOTIDE SEQUENCE [LARGE SCALE GENOMIC DNA]</scope>
    <source>
        <strain evidence="11">JLW8 / ATCC BAA-1282 / DSM 17540</strain>
    </source>
</reference>
<dbReference type="GO" id="GO:0008882">
    <property type="term" value="F:[glutamate-ammonia-ligase] adenylyltransferase activity"/>
    <property type="evidence" value="ECO:0007669"/>
    <property type="project" value="UniProtKB-UniRule"/>
</dbReference>
<comment type="catalytic activity">
    <reaction evidence="7">
        <text>[glutamine synthetase]-L-tyrosine + ATP = [glutamine synthetase]-O(4)-(5'-adenylyl)-L-tyrosine + diphosphate</text>
        <dbReference type="Rhea" id="RHEA:18589"/>
        <dbReference type="Rhea" id="RHEA-COMP:10660"/>
        <dbReference type="Rhea" id="RHEA-COMP:10661"/>
        <dbReference type="ChEBI" id="CHEBI:30616"/>
        <dbReference type="ChEBI" id="CHEBI:33019"/>
        <dbReference type="ChEBI" id="CHEBI:46858"/>
        <dbReference type="ChEBI" id="CHEBI:83624"/>
        <dbReference type="EC" id="2.7.7.42"/>
    </reaction>
</comment>
<evidence type="ECO:0000256" key="6">
    <source>
        <dbReference type="ARBA" id="ARBA00023268"/>
    </source>
</evidence>
<evidence type="ECO:0000259" key="8">
    <source>
        <dbReference type="Pfam" id="PF03710"/>
    </source>
</evidence>
<dbReference type="HAMAP" id="MF_00802">
    <property type="entry name" value="GlnE"/>
    <property type="match status" value="1"/>
</dbReference>
<dbReference type="GO" id="GO:0016874">
    <property type="term" value="F:ligase activity"/>
    <property type="evidence" value="ECO:0007669"/>
    <property type="project" value="UniProtKB-KW"/>
</dbReference>
<evidence type="ECO:0000259" key="9">
    <source>
        <dbReference type="Pfam" id="PF08335"/>
    </source>
</evidence>
<evidence type="ECO:0000256" key="1">
    <source>
        <dbReference type="ARBA" id="ARBA00022679"/>
    </source>
</evidence>
<dbReference type="GO" id="GO:0005524">
    <property type="term" value="F:ATP binding"/>
    <property type="evidence" value="ECO:0007669"/>
    <property type="project" value="UniProtKB-UniRule"/>
</dbReference>
<keyword evidence="11" id="KW-1185">Reference proteome</keyword>
<protein>
    <recommendedName>
        <fullName evidence="7">Bifunctional glutamine synthetase adenylyltransferase/adenylyl-removing enzyme</fullName>
    </recommendedName>
    <alternativeName>
        <fullName evidence="7">ATP:glutamine synthetase adenylyltransferase</fullName>
    </alternativeName>
    <alternativeName>
        <fullName evidence="7">ATase</fullName>
    </alternativeName>
    <domain>
        <recommendedName>
            <fullName evidence="7">Glutamine synthetase adenylyl-L-tyrosine phosphorylase</fullName>
            <ecNumber evidence="7">2.7.7.89</ecNumber>
        </recommendedName>
        <alternativeName>
            <fullName evidence="7">Adenylyl removase</fullName>
            <shortName evidence="7">AR</shortName>
            <shortName evidence="7">AT-N</shortName>
        </alternativeName>
    </domain>
    <domain>
        <recommendedName>
            <fullName evidence="7">Glutamine synthetase adenylyl transferase</fullName>
            <ecNumber evidence="7">2.7.7.42</ecNumber>
        </recommendedName>
        <alternativeName>
            <fullName evidence="7">Adenylyl transferase</fullName>
            <shortName evidence="7">AT</shortName>
            <shortName evidence="7">AT-C</shortName>
        </alternativeName>
    </domain>
</protein>
<evidence type="ECO:0000313" key="10">
    <source>
        <dbReference type="EMBL" id="ACT48284.1"/>
    </source>
</evidence>
<dbReference type="RefSeq" id="WP_015832319.1">
    <property type="nucleotide sequence ID" value="NC_012968.1"/>
</dbReference>
<dbReference type="GO" id="GO:0005829">
    <property type="term" value="C:cytosol"/>
    <property type="evidence" value="ECO:0007669"/>
    <property type="project" value="TreeGrafter"/>
</dbReference>
<sequence length="905" mass="101890">MLTLDNLLSINRAPASDEAYVLHAVACSPFVERLFRKDALLLQDSLQNHQQMYLLEEMQNFLAAQQIVDENSLKKSLRLLRSRVMARMIVRDLNGLADLQEVMTTTSQLAECAINTAIKYLHEWQAATYGQPVDAQGKQQQLIVIGMGKLGGGELNVSSDIDLIFAYESDGATQGAKSISNQDFFARLAKKLIAAIDEITEDGFVFRVDMRLRPFGSEGAIVCNLDALEDYYQNNGREWERYAWIKGREVTGGDAVSRLLKPFVFRKYLDFGAFASMRDLKIQIQRDVNSKGMHDNIKLGRGGIREIEFIAQVFQLIRGGRDVSLQIKPTLSVLRLLSNKGLLPEQTVAELSEAYVFLRNLEHRLMYVDDVQTQELPKSDEAKARVAKAMNYENWSVFLHQLDHYRAQVQQHFDATFNDAEAADDVLEAEKSVWNASVGEAEAVESLYQIGFTEAGETYRRLNILHQSSRYKQLPELSRQRFDAVMPHVISQAGKVNNADITLTRVMDLLESICRRASYLALLAEHPQAMQLLVKLCSSSPWLANYLTSHPILLDELLDDRTLHAAPDFVAMRTELLQRLAEVTGDVERQMDVMRHFKHAYIFRFAVQDINGELQLETISDYLSALADLILSVALEVIWPNVRGKHLDVPKFAVIGYGKLGGKELGYASDLDIIFLYDDEAPEASEAYARFAQRINNWFNSLTSAGLLYETDLQLRPDGNSGLLVSRVDAFRDYQLNKAWVWEHQALTRARFVAGDAAIGQVFDAIRAEVMTQARDASVLKAEVLSMRQRMRKAQHASEGMFDLKHGIGGIIDVEFLVQYLVLLHAPSYPVLTVNIGNIGLLKQMGALNIIDTALAESVAAAYREYRHLQHMLKLQGASQLNIQEGEIAAQIANVTALWHQVFGN</sequence>
<feature type="domain" description="PII-uridylyltransferase/Glutamine-synthetase adenylyltransferase" evidence="9">
    <location>
        <begin position="781"/>
        <end position="878"/>
    </location>
</feature>
<dbReference type="AlphaFoldDB" id="C6WWI5"/>
<keyword evidence="6 7" id="KW-0511">Multifunctional enzyme</keyword>
<evidence type="ECO:0000256" key="7">
    <source>
        <dbReference type="HAMAP-Rule" id="MF_00802"/>
    </source>
</evidence>
<feature type="region of interest" description="Adenylyl removase" evidence="7">
    <location>
        <begin position="1"/>
        <end position="422"/>
    </location>
</feature>
<dbReference type="InterPro" id="IPR043519">
    <property type="entry name" value="NT_sf"/>
</dbReference>
<dbReference type="KEGG" id="mmb:Mmol_1378"/>
<dbReference type="NCBIfam" id="NF008292">
    <property type="entry name" value="PRK11072.1"/>
    <property type="match status" value="1"/>
</dbReference>
<organism evidence="10 11">
    <name type="scientific">Methylotenera mobilis (strain JLW8 / ATCC BAA-1282 / DSM 17540)</name>
    <dbReference type="NCBI Taxonomy" id="583345"/>
    <lineage>
        <taxon>Bacteria</taxon>
        <taxon>Pseudomonadati</taxon>
        <taxon>Pseudomonadota</taxon>
        <taxon>Betaproteobacteria</taxon>
        <taxon>Nitrosomonadales</taxon>
        <taxon>Methylophilaceae</taxon>
        <taxon>Methylotenera</taxon>
    </lineage>
</organism>
<keyword evidence="1 7" id="KW-0808">Transferase</keyword>
<feature type="domain" description="Glutamate-ammonia ligase adenylyltransferase repeated" evidence="8">
    <location>
        <begin position="22"/>
        <end position="254"/>
    </location>
</feature>
<dbReference type="SUPFAM" id="SSF81593">
    <property type="entry name" value="Nucleotidyltransferase substrate binding subunit/domain"/>
    <property type="match status" value="2"/>
</dbReference>
<evidence type="ECO:0000256" key="2">
    <source>
        <dbReference type="ARBA" id="ARBA00022695"/>
    </source>
</evidence>
<dbReference type="FunFam" id="3.30.460.10:FF:000009">
    <property type="entry name" value="Bifunctional glutamine synthetase adenylyltransferase/adenylyl-removing enzyme"/>
    <property type="match status" value="1"/>
</dbReference>
<dbReference type="Gene3D" id="3.30.460.10">
    <property type="entry name" value="Beta Polymerase, domain 2"/>
    <property type="match status" value="2"/>
</dbReference>
<reference evidence="11" key="1">
    <citation type="submission" date="2009-07" db="EMBL/GenBank/DDBJ databases">
        <title>Complete sequence of Methylotenera mobilis JLW8.</title>
        <authorList>
            <consortium name="US DOE Joint Genome Institute"/>
            <person name="Lucas S."/>
            <person name="Copeland A."/>
            <person name="Lapidus A."/>
            <person name="Glavina del Rio T."/>
            <person name="Tice H."/>
            <person name="Bruce D."/>
            <person name="Goodwin L."/>
            <person name="Pitluck S."/>
            <person name="LaButti K.M."/>
            <person name="Clum A."/>
            <person name="Larimer F."/>
            <person name="Land M."/>
            <person name="Hauser L."/>
            <person name="Kyrpides N."/>
            <person name="Mikhailova N."/>
            <person name="Kayluzhnaya M."/>
            <person name="Chistoserdova L."/>
        </authorList>
    </citation>
    <scope>NUCLEOTIDE SEQUENCE [LARGE SCALE GENOMIC DNA]</scope>
    <source>
        <strain evidence="11">JLW8 / ATCC BAA-1282 / DSM 17540</strain>
    </source>
</reference>
<dbReference type="InterPro" id="IPR023057">
    <property type="entry name" value="GlnE"/>
</dbReference>
<keyword evidence="4 7" id="KW-0067">ATP-binding</keyword>
<dbReference type="SUPFAM" id="SSF81301">
    <property type="entry name" value="Nucleotidyltransferase"/>
    <property type="match status" value="2"/>
</dbReference>
<keyword evidence="3 7" id="KW-0547">Nucleotide-binding</keyword>